<dbReference type="PROSITE" id="PS50192">
    <property type="entry name" value="T_SNARE"/>
    <property type="match status" value="1"/>
</dbReference>
<dbReference type="RefSeq" id="WP_220587976.1">
    <property type="nucleotide sequence ID" value="NZ_RKLQ01000001.1"/>
</dbReference>
<protein>
    <recommendedName>
        <fullName evidence="3">t-SNARE coiled-coil homology domain-containing protein</fullName>
    </recommendedName>
</protein>
<evidence type="ECO:0000259" key="3">
    <source>
        <dbReference type="PROSITE" id="PS50192"/>
    </source>
</evidence>
<feature type="coiled-coil region" evidence="1">
    <location>
        <begin position="10"/>
        <end position="51"/>
    </location>
</feature>
<accession>A0A8J7YL35</accession>
<dbReference type="InterPro" id="IPR000727">
    <property type="entry name" value="T_SNARE_dom"/>
</dbReference>
<comment type="caution">
    <text evidence="4">The sequence shown here is derived from an EMBL/GenBank/DDBJ whole genome shotgun (WGS) entry which is preliminary data.</text>
</comment>
<gene>
    <name evidence="4" type="ORF">EGD98_08890</name>
</gene>
<evidence type="ECO:0000256" key="2">
    <source>
        <dbReference type="SAM" id="MobiDB-lite"/>
    </source>
</evidence>
<dbReference type="EMBL" id="RKLQ01000001">
    <property type="protein sequence ID" value="MBX0303786.1"/>
    <property type="molecule type" value="Genomic_DNA"/>
</dbReference>
<name>A0A8J7YL35_9EURY</name>
<keyword evidence="5" id="KW-1185">Reference proteome</keyword>
<evidence type="ECO:0000313" key="5">
    <source>
        <dbReference type="Proteomes" id="UP000783863"/>
    </source>
</evidence>
<organism evidence="4 5">
    <name type="scientific">Haloarcula salinisoli</name>
    <dbReference type="NCBI Taxonomy" id="2487746"/>
    <lineage>
        <taxon>Archaea</taxon>
        <taxon>Methanobacteriati</taxon>
        <taxon>Methanobacteriota</taxon>
        <taxon>Stenosarchaea group</taxon>
        <taxon>Halobacteria</taxon>
        <taxon>Halobacteriales</taxon>
        <taxon>Haloarculaceae</taxon>
        <taxon>Haloarcula</taxon>
    </lineage>
</organism>
<evidence type="ECO:0000313" key="4">
    <source>
        <dbReference type="EMBL" id="MBX0303786.1"/>
    </source>
</evidence>
<sequence length="107" mass="11780">MGLGSTTKKLQKVADMADDLYTKLNEQREQLQELRSTVEETSDRVEDIDREQAEQRALLEAIAEEQGLDTDAILTEAVIEDAEATDDSSTDEADTTAESQSAPETTD</sequence>
<keyword evidence="1" id="KW-0175">Coiled coil</keyword>
<dbReference type="Proteomes" id="UP000783863">
    <property type="component" value="Unassembled WGS sequence"/>
</dbReference>
<feature type="compositionally biased region" description="Acidic residues" evidence="2">
    <location>
        <begin position="80"/>
        <end position="95"/>
    </location>
</feature>
<reference evidence="4" key="1">
    <citation type="submission" date="2021-06" db="EMBL/GenBank/DDBJ databases">
        <title>Halomicroarcula sp. F24A a new haloarchaeum isolated from saline soil.</title>
        <authorList>
            <person name="Duran-Viseras A."/>
            <person name="Sanchez-Porro C."/>
            <person name="Ventosa A."/>
        </authorList>
    </citation>
    <scope>NUCLEOTIDE SEQUENCE</scope>
    <source>
        <strain evidence="4">F24A</strain>
    </source>
</reference>
<dbReference type="AlphaFoldDB" id="A0A8J7YL35"/>
<dbReference type="InterPro" id="IPR043816">
    <property type="entry name" value="DUF5798"/>
</dbReference>
<proteinExistence type="predicted"/>
<feature type="region of interest" description="Disordered" evidence="2">
    <location>
        <begin position="80"/>
        <end position="107"/>
    </location>
</feature>
<feature type="domain" description="T-SNARE coiled-coil homology" evidence="3">
    <location>
        <begin position="1"/>
        <end position="55"/>
    </location>
</feature>
<evidence type="ECO:0000256" key="1">
    <source>
        <dbReference type="SAM" id="Coils"/>
    </source>
</evidence>
<dbReference type="Pfam" id="PF19111">
    <property type="entry name" value="DUF5798"/>
    <property type="match status" value="1"/>
</dbReference>